<evidence type="ECO:0000313" key="12">
    <source>
        <dbReference type="EMBL" id="MCW0523426.1"/>
    </source>
</evidence>
<dbReference type="EMBL" id="JAOZYT010000015">
    <property type="protein sequence ID" value="MCW0523426.1"/>
    <property type="molecule type" value="Genomic_DNA"/>
</dbReference>
<keyword evidence="9" id="KW-0812">Transmembrane</keyword>
<feature type="transmembrane region" description="Helical" evidence="9">
    <location>
        <begin position="396"/>
        <end position="413"/>
    </location>
</feature>
<comment type="catalytic activity">
    <reaction evidence="8">
        <text>a quinone + NADH + H(+) = a quinol + NAD(+)</text>
        <dbReference type="Rhea" id="RHEA:46160"/>
        <dbReference type="ChEBI" id="CHEBI:15378"/>
        <dbReference type="ChEBI" id="CHEBI:24646"/>
        <dbReference type="ChEBI" id="CHEBI:57540"/>
        <dbReference type="ChEBI" id="CHEBI:57945"/>
        <dbReference type="ChEBI" id="CHEBI:132124"/>
        <dbReference type="EC" id="1.6.5.9"/>
    </reaction>
</comment>
<evidence type="ECO:0000256" key="1">
    <source>
        <dbReference type="ARBA" id="ARBA00005272"/>
    </source>
</evidence>
<proteinExistence type="inferred from homology"/>
<dbReference type="InterPro" id="IPR045024">
    <property type="entry name" value="NDH-2"/>
</dbReference>
<dbReference type="SUPFAM" id="SSF51905">
    <property type="entry name" value="FAD/NAD(P)-binding domain"/>
    <property type="match status" value="1"/>
</dbReference>
<comment type="similarity">
    <text evidence="1">Belongs to the NADH dehydrogenase family.</text>
</comment>
<dbReference type="AlphaFoldDB" id="A0AAP3AKF8"/>
<evidence type="ECO:0000259" key="11">
    <source>
        <dbReference type="Pfam" id="PF22366"/>
    </source>
</evidence>
<feature type="domain" description="FAD/NAD(P)-binding" evidence="10">
    <location>
        <begin position="34"/>
        <end position="350"/>
    </location>
</feature>
<dbReference type="PANTHER" id="PTHR43706:SF47">
    <property type="entry name" value="EXTERNAL NADH-UBIQUINONE OXIDOREDUCTASE 1, MITOCHONDRIAL-RELATED"/>
    <property type="match status" value="1"/>
</dbReference>
<accession>A0AAP3AKF8</accession>
<comment type="caution">
    <text evidence="12">The sequence shown here is derived from an EMBL/GenBank/DDBJ whole genome shotgun (WGS) entry which is preliminary data.</text>
</comment>
<evidence type="ECO:0000256" key="3">
    <source>
        <dbReference type="ARBA" id="ARBA00022630"/>
    </source>
</evidence>
<keyword evidence="5" id="KW-0809">Transit peptide</keyword>
<dbReference type="PANTHER" id="PTHR43706">
    <property type="entry name" value="NADH DEHYDROGENASE"/>
    <property type="match status" value="1"/>
</dbReference>
<sequence>MGRSFLLLLVGVIVVIKIFKFVSLNLDFVEAREKIIIIGGGFAGLQLARKLNGKRKKVMVIDKVNHHMFQPLFYQVACGRIEPSNISFPFRKIFQKSKNIQYRMTEVTKILPEENKIITEDSEFSYDKLIIATGCKTNFFGNEQMEQLSYGMKNTQEAISIRNHILLTFEKLIIERKRSDDGNWNIVIVGSGPTGVELAGAFAEMKADILPRDYPKMNFNDLEIILVSSTKKPLAVMSEEAQNKSEEYLNKLGVKFISDDRVVNYDGNKVYLKSGKEIPSNNVIWAAGVTGNIIEGLSEEQIINNRYRVDRYNRIKGCNNIFAIGDITYMETPKYPQGHPQVANVAINQGRNLGDNLNKRSENDWKEYEYFDKGSMATIGKHRAVVDLPYMKFQGFFAWFFWMFLHLMLILSVRNKIAIFFNWMWSYLNGDSSLRLIILPNKKNRTEQ</sequence>
<dbReference type="GO" id="GO:0050136">
    <property type="term" value="F:NADH dehydrogenase (quinone) (non-electrogenic) activity"/>
    <property type="evidence" value="ECO:0007669"/>
    <property type="project" value="UniProtKB-EC"/>
</dbReference>
<dbReference type="InterPro" id="IPR023753">
    <property type="entry name" value="FAD/NAD-binding_dom"/>
</dbReference>
<dbReference type="Pfam" id="PF22366">
    <property type="entry name" value="NDH2_C"/>
    <property type="match status" value="1"/>
</dbReference>
<keyword evidence="4" id="KW-0274">FAD</keyword>
<keyword evidence="7" id="KW-0520">NAD</keyword>
<keyword evidence="6" id="KW-0560">Oxidoreductase</keyword>
<evidence type="ECO:0000256" key="8">
    <source>
        <dbReference type="ARBA" id="ARBA00047599"/>
    </source>
</evidence>
<keyword evidence="9" id="KW-0472">Membrane</keyword>
<evidence type="ECO:0000256" key="7">
    <source>
        <dbReference type="ARBA" id="ARBA00023027"/>
    </source>
</evidence>
<gene>
    <name evidence="12" type="ORF">OKE68_03705</name>
</gene>
<dbReference type="Gene3D" id="3.50.50.100">
    <property type="match status" value="1"/>
</dbReference>
<dbReference type="EC" id="1.6.5.9" evidence="2"/>
<keyword evidence="3" id="KW-0285">Flavoprotein</keyword>
<dbReference type="PRINTS" id="PR00411">
    <property type="entry name" value="PNDRDTASEI"/>
</dbReference>
<evidence type="ECO:0000256" key="9">
    <source>
        <dbReference type="SAM" id="Phobius"/>
    </source>
</evidence>
<protein>
    <recommendedName>
        <fullName evidence="2">NADH:ubiquinone reductase (non-electrogenic)</fullName>
        <ecNumber evidence="2">1.6.5.9</ecNumber>
    </recommendedName>
</protein>
<keyword evidence="9" id="KW-1133">Transmembrane helix</keyword>
<feature type="domain" description="External alternative NADH-ubiquinone oxidoreductase-like C-terminal" evidence="11">
    <location>
        <begin position="373"/>
        <end position="430"/>
    </location>
</feature>
<dbReference type="RefSeq" id="WP_064970646.1">
    <property type="nucleotide sequence ID" value="NZ_CP029760.1"/>
</dbReference>
<evidence type="ECO:0000256" key="5">
    <source>
        <dbReference type="ARBA" id="ARBA00022946"/>
    </source>
</evidence>
<dbReference type="PRINTS" id="PR00368">
    <property type="entry name" value="FADPNR"/>
</dbReference>
<evidence type="ECO:0000313" key="13">
    <source>
        <dbReference type="Proteomes" id="UP001207440"/>
    </source>
</evidence>
<organism evidence="12 13">
    <name type="scientific">Riemerella anatipestifer</name>
    <name type="common">Moraxella anatipestifer</name>
    <dbReference type="NCBI Taxonomy" id="34085"/>
    <lineage>
        <taxon>Bacteria</taxon>
        <taxon>Pseudomonadati</taxon>
        <taxon>Bacteroidota</taxon>
        <taxon>Flavobacteriia</taxon>
        <taxon>Flavobacteriales</taxon>
        <taxon>Weeksellaceae</taxon>
        <taxon>Riemerella</taxon>
    </lineage>
</organism>
<reference evidence="12" key="1">
    <citation type="submission" date="2022-10" db="EMBL/GenBank/DDBJ databases">
        <title>Sifting through the core-genome to identify putative cross-protective antigens against Riemerella anatipestifer.</title>
        <authorList>
            <person name="Zheng X."/>
            <person name="Zhang W."/>
        </authorList>
    </citation>
    <scope>NUCLEOTIDE SEQUENCE</scope>
    <source>
        <strain evidence="12">ZWRA178</strain>
    </source>
</reference>
<name>A0AAP3AKF8_RIEAN</name>
<dbReference type="Pfam" id="PF07992">
    <property type="entry name" value="Pyr_redox_2"/>
    <property type="match status" value="1"/>
</dbReference>
<dbReference type="InterPro" id="IPR036188">
    <property type="entry name" value="FAD/NAD-bd_sf"/>
</dbReference>
<evidence type="ECO:0000259" key="10">
    <source>
        <dbReference type="Pfam" id="PF07992"/>
    </source>
</evidence>
<evidence type="ECO:0000256" key="6">
    <source>
        <dbReference type="ARBA" id="ARBA00023002"/>
    </source>
</evidence>
<evidence type="ECO:0000256" key="2">
    <source>
        <dbReference type="ARBA" id="ARBA00012637"/>
    </source>
</evidence>
<evidence type="ECO:0000256" key="4">
    <source>
        <dbReference type="ARBA" id="ARBA00022827"/>
    </source>
</evidence>
<dbReference type="InterPro" id="IPR054585">
    <property type="entry name" value="NDH2-like_C"/>
</dbReference>
<dbReference type="Proteomes" id="UP001207440">
    <property type="component" value="Unassembled WGS sequence"/>
</dbReference>